<keyword evidence="3" id="KW-1185">Reference proteome</keyword>
<evidence type="ECO:0000313" key="2">
    <source>
        <dbReference type="EMBL" id="CAB1127912.1"/>
    </source>
</evidence>
<feature type="coiled-coil region" evidence="1">
    <location>
        <begin position="13"/>
        <end position="40"/>
    </location>
</feature>
<sequence>MGAGKALQPGPELVEAVTRLARLRRQLKELEHEEAVVRERVLALLDPWPPEAFPLAVGPLTVTRYSRPGRLDPEAARRVLTAAGQWQALPAEWTVADPALAEHLAAQLAILPMPESSRAVLSALWRGALARQPRLDAAVLDRLVAEGRLDARDRAACFKGGRPSVTVVAVR</sequence>
<name>A0A6F8ZEM6_9FIRM</name>
<proteinExistence type="predicted"/>
<protein>
    <submittedName>
        <fullName evidence="2">Uncharacterized protein</fullName>
    </submittedName>
</protein>
<dbReference type="Proteomes" id="UP000503399">
    <property type="component" value="Chromosome"/>
</dbReference>
<dbReference type="EMBL" id="LR778114">
    <property type="protein sequence ID" value="CAB1127912.1"/>
    <property type="molecule type" value="Genomic_DNA"/>
</dbReference>
<organism evidence="2 3">
    <name type="scientific">Candidatus Hydrogenisulfobacillus filiaventi</name>
    <dbReference type="NCBI Taxonomy" id="2707344"/>
    <lineage>
        <taxon>Bacteria</taxon>
        <taxon>Bacillati</taxon>
        <taxon>Bacillota</taxon>
        <taxon>Clostridia</taxon>
        <taxon>Eubacteriales</taxon>
        <taxon>Clostridiales Family XVII. Incertae Sedis</taxon>
        <taxon>Candidatus Hydrogenisulfobacillus</taxon>
    </lineage>
</organism>
<accession>A0A6F8ZEM6</accession>
<evidence type="ECO:0000313" key="3">
    <source>
        <dbReference type="Proteomes" id="UP000503399"/>
    </source>
</evidence>
<gene>
    <name evidence="2" type="ORF">R50_0406</name>
</gene>
<keyword evidence="1" id="KW-0175">Coiled coil</keyword>
<evidence type="ECO:0000256" key="1">
    <source>
        <dbReference type="SAM" id="Coils"/>
    </source>
</evidence>
<dbReference type="KEGG" id="hfv:R50_0406"/>
<reference evidence="2 3" key="1">
    <citation type="submission" date="2020-02" db="EMBL/GenBank/DDBJ databases">
        <authorList>
            <person name="Hogendoorn C."/>
        </authorList>
    </citation>
    <scope>NUCLEOTIDE SEQUENCE [LARGE SCALE GENOMIC DNA]</scope>
    <source>
        <strain evidence="2">R501</strain>
    </source>
</reference>
<dbReference type="AlphaFoldDB" id="A0A6F8ZEM6"/>